<dbReference type="RefSeq" id="WP_067538104.1">
    <property type="nucleotide sequence ID" value="NZ_JBKUMF010000001.1"/>
</dbReference>
<dbReference type="InterPro" id="IPR029479">
    <property type="entry name" value="Nitroreductase"/>
</dbReference>
<evidence type="ECO:0000313" key="4">
    <source>
        <dbReference type="Proteomes" id="UP000284841"/>
    </source>
</evidence>
<dbReference type="GO" id="GO:0005829">
    <property type="term" value="C:cytosol"/>
    <property type="evidence" value="ECO:0007669"/>
    <property type="project" value="TreeGrafter"/>
</dbReference>
<evidence type="ECO:0000313" key="3">
    <source>
        <dbReference type="EMBL" id="RHJ87600.1"/>
    </source>
</evidence>
<keyword evidence="1" id="KW-0520">NAD</keyword>
<reference evidence="3 4" key="1">
    <citation type="submission" date="2018-08" db="EMBL/GenBank/DDBJ databases">
        <title>A genome reference for cultivated species of the human gut microbiota.</title>
        <authorList>
            <person name="Zou Y."/>
            <person name="Xue W."/>
            <person name="Luo G."/>
        </authorList>
    </citation>
    <scope>NUCLEOTIDE SEQUENCE [LARGE SCALE GENOMIC DNA]</scope>
    <source>
        <strain evidence="3 4">AM07-24</strain>
    </source>
</reference>
<comment type="caution">
    <text evidence="3">The sequence shown here is derived from an EMBL/GenBank/DDBJ whole genome shotgun (WGS) entry which is preliminary data.</text>
</comment>
<gene>
    <name evidence="3" type="ORF">DW099_12550</name>
</gene>
<sequence>MKTKEAVARRCSCRAYKPYQISEKELNIVLQCGNAAPVGMGKFETLKFTVIQNRELLDKIDAEGSKFFGDPNVHPLYGAPTLILVSGKADDVELSMCNASCVVENMAITATDIGLGSCYIRGNIKAITYNKELCEAMKVPEGFVPCAGIILGYPVKEPEERELTMDKIQVEYVR</sequence>
<protein>
    <submittedName>
        <fullName evidence="3">Nitroreductase</fullName>
    </submittedName>
</protein>
<accession>A0A415E1U8</accession>
<dbReference type="Gene3D" id="3.40.109.10">
    <property type="entry name" value="NADH Oxidase"/>
    <property type="match status" value="1"/>
</dbReference>
<dbReference type="SUPFAM" id="SSF55469">
    <property type="entry name" value="FMN-dependent nitroreductase-like"/>
    <property type="match status" value="1"/>
</dbReference>
<dbReference type="AlphaFoldDB" id="A0A415E1U8"/>
<evidence type="ECO:0000259" key="2">
    <source>
        <dbReference type="Pfam" id="PF00881"/>
    </source>
</evidence>
<dbReference type="GO" id="GO:0046256">
    <property type="term" value="P:2,4,6-trinitrotoluene catabolic process"/>
    <property type="evidence" value="ECO:0007669"/>
    <property type="project" value="TreeGrafter"/>
</dbReference>
<dbReference type="PANTHER" id="PTHR23026:SF125">
    <property type="entry name" value="OXYGEN-INSENSITIVE NAD(P)H NITROREDUCTASE"/>
    <property type="match status" value="1"/>
</dbReference>
<proteinExistence type="predicted"/>
<dbReference type="InterPro" id="IPR000415">
    <property type="entry name" value="Nitroreductase-like"/>
</dbReference>
<keyword evidence="4" id="KW-1185">Reference proteome</keyword>
<dbReference type="PANTHER" id="PTHR23026">
    <property type="entry name" value="NADPH NITROREDUCTASE"/>
    <property type="match status" value="1"/>
</dbReference>
<dbReference type="Proteomes" id="UP000284841">
    <property type="component" value="Unassembled WGS sequence"/>
</dbReference>
<dbReference type="OrthoDB" id="9783470at2"/>
<evidence type="ECO:0000256" key="1">
    <source>
        <dbReference type="ARBA" id="ARBA00023027"/>
    </source>
</evidence>
<feature type="domain" description="Nitroreductase" evidence="2">
    <location>
        <begin position="8"/>
        <end position="153"/>
    </location>
</feature>
<dbReference type="InterPro" id="IPR050627">
    <property type="entry name" value="Nitroreductase/BluB"/>
</dbReference>
<dbReference type="GO" id="GO:0046857">
    <property type="term" value="F:oxidoreductase activity, acting on other nitrogenous compounds as donors, with NAD or NADP as acceptor"/>
    <property type="evidence" value="ECO:0007669"/>
    <property type="project" value="TreeGrafter"/>
</dbReference>
<dbReference type="STRING" id="1776384.GCA_900086585_01081"/>
<dbReference type="EMBL" id="QRMS01000003">
    <property type="protein sequence ID" value="RHJ87600.1"/>
    <property type="molecule type" value="Genomic_DNA"/>
</dbReference>
<name>A0A415E1U8_9FIRM</name>
<dbReference type="Pfam" id="PF00881">
    <property type="entry name" value="Nitroreductase"/>
    <property type="match status" value="1"/>
</dbReference>
<organism evidence="3 4">
    <name type="scientific">Emergencia timonensis</name>
    <dbReference type="NCBI Taxonomy" id="1776384"/>
    <lineage>
        <taxon>Bacteria</taxon>
        <taxon>Bacillati</taxon>
        <taxon>Bacillota</taxon>
        <taxon>Clostridia</taxon>
        <taxon>Peptostreptococcales</taxon>
        <taxon>Anaerovoracaceae</taxon>
        <taxon>Emergencia</taxon>
    </lineage>
</organism>